<gene>
    <name evidence="1" type="ordered locus">Krad_2840</name>
</gene>
<dbReference type="RefSeq" id="WP_012087448.1">
    <property type="nucleotide sequence ID" value="NC_009664.2"/>
</dbReference>
<keyword evidence="2" id="KW-1185">Reference proteome</keyword>
<dbReference type="Proteomes" id="UP000001116">
    <property type="component" value="Chromosome"/>
</dbReference>
<sequence length="274" mass="29077">MRRRRLLLLLLPVVVVGAGVRLCSTTSPEGIAQSAAERDADSTAAALALYLDDAQDDAPTVDDAVASAFERARYRMPDEPVDLLRADGDHRRVEGSDAVVEVRVTGHVDAHLNSVRLFERTHPAATVVHCYRIGLAAWSHEETTAKRIHRLHGCPQRPAIAVPGARAGADLNEENEVLLRTVLLDIDGTSTREDVLARLGPVTREGLRVDATTGDGAVGVALATTHRRDACLLGRRAVDGTVEVWWPAGVLLAPGEAGCTASTAAHGGAQGSPH</sequence>
<organism evidence="1 2">
    <name type="scientific">Kineococcus radiotolerans (strain ATCC BAA-149 / DSM 14245 / SRS30216)</name>
    <dbReference type="NCBI Taxonomy" id="266940"/>
    <lineage>
        <taxon>Bacteria</taxon>
        <taxon>Bacillati</taxon>
        <taxon>Actinomycetota</taxon>
        <taxon>Actinomycetes</taxon>
        <taxon>Kineosporiales</taxon>
        <taxon>Kineosporiaceae</taxon>
        <taxon>Kineococcus</taxon>
    </lineage>
</organism>
<dbReference type="OrthoDB" id="5119191at2"/>
<accession>A6WBW9</accession>
<dbReference type="HOGENOM" id="CLU_1014817_0_0_11"/>
<dbReference type="EMBL" id="CP000750">
    <property type="protein sequence ID" value="ABS04308.1"/>
    <property type="molecule type" value="Genomic_DNA"/>
</dbReference>
<protein>
    <submittedName>
        <fullName evidence="1">Uncharacterized protein</fullName>
    </submittedName>
</protein>
<dbReference type="KEGG" id="kra:Krad_2840"/>
<reference evidence="2" key="1">
    <citation type="journal article" date="2008" name="PLoS ONE">
        <title>Survival in nuclear waste, extreme resistance, and potential applications gleaned from the genome sequence of Kineococcus radiotolerans SRS30216.</title>
        <authorList>
            <person name="Bagwell C.E."/>
            <person name="Bhat S."/>
            <person name="Hawkins G.M."/>
            <person name="Smith B.W."/>
            <person name="Biswas T."/>
            <person name="Hoover T.R."/>
            <person name="Saunders E."/>
            <person name="Han C.S."/>
            <person name="Tsodikov O.V."/>
            <person name="Shimkets L.J."/>
        </authorList>
    </citation>
    <scope>NUCLEOTIDE SEQUENCE [LARGE SCALE GENOMIC DNA]</scope>
    <source>
        <strain evidence="2">ATCC BAA-149 / DSM 14245 / SRS30216</strain>
    </source>
</reference>
<dbReference type="AlphaFoldDB" id="A6WBW9"/>
<proteinExistence type="predicted"/>
<dbReference type="STRING" id="266940.Krad_2840"/>
<evidence type="ECO:0000313" key="2">
    <source>
        <dbReference type="Proteomes" id="UP000001116"/>
    </source>
</evidence>
<evidence type="ECO:0000313" key="1">
    <source>
        <dbReference type="EMBL" id="ABS04308.1"/>
    </source>
</evidence>
<name>A6WBW9_KINRD</name>